<organism evidence="10 11">
    <name type="scientific">Flavihumibacter solisilvae</name>
    <dbReference type="NCBI Taxonomy" id="1349421"/>
    <lineage>
        <taxon>Bacteria</taxon>
        <taxon>Pseudomonadati</taxon>
        <taxon>Bacteroidota</taxon>
        <taxon>Chitinophagia</taxon>
        <taxon>Chitinophagales</taxon>
        <taxon>Chitinophagaceae</taxon>
        <taxon>Flavihumibacter</taxon>
    </lineage>
</organism>
<keyword evidence="3" id="KW-0813">Transport</keyword>
<evidence type="ECO:0000256" key="7">
    <source>
        <dbReference type="ARBA" id="ARBA00023237"/>
    </source>
</evidence>
<sequence>MTHFPLLRSLSKHLVLLLAGVSIFTAAWSQDKPAPLLLKDALQHALQNKSTAVKARLDEENSQNIIDEAKSRALPQVNANGNLTYNPILQLSAVPGELAGQPGTTLLIPFGQKWNSGASVSLSQTVLDKSVFTALKAAKTTKEYYKILSGLTDEQVIEQVATQYYQVLVQRQQLVVVDSNLASTTRLISIIEGQYKNGLAKKIDLDRTKVSLSNIQAQRQRLINAVQLQENMLKFYMGMPIETAIHIPATQLDSIKPQLASIDPVPDIRKLTDYKALKKKEELLELQKEANKAANYPSLSLSGNYGYQGLGQSFPIGKSGGNGANWFDYATVGLSLKVPLFNGFATRSKVRQSNIEIQKAREDLKDAELSLNLTYQNAKTQLQNSIITLHNQEENVALAEEVYSNSMNNYHQGLAPLTDLLDAESSLTSAQNNYSAALLDYRIAEIQLIKAQGNLKTLLN</sequence>
<dbReference type="EMBL" id="JSVC01000015">
    <property type="protein sequence ID" value="KIC93967.1"/>
    <property type="molecule type" value="Genomic_DNA"/>
</dbReference>
<dbReference type="STRING" id="1349421.OI18_13055"/>
<dbReference type="InterPro" id="IPR003423">
    <property type="entry name" value="OMP_efflux"/>
</dbReference>
<dbReference type="AlphaFoldDB" id="A0A0C1L1T2"/>
<evidence type="ECO:0000256" key="9">
    <source>
        <dbReference type="SAM" id="SignalP"/>
    </source>
</evidence>
<dbReference type="Proteomes" id="UP000031408">
    <property type="component" value="Unassembled WGS sequence"/>
</dbReference>
<evidence type="ECO:0000256" key="1">
    <source>
        <dbReference type="ARBA" id="ARBA00004442"/>
    </source>
</evidence>
<evidence type="ECO:0000313" key="10">
    <source>
        <dbReference type="EMBL" id="KIC93967.1"/>
    </source>
</evidence>
<proteinExistence type="inferred from homology"/>
<evidence type="ECO:0000256" key="6">
    <source>
        <dbReference type="ARBA" id="ARBA00023136"/>
    </source>
</evidence>
<name>A0A0C1L1T2_9BACT</name>
<comment type="caution">
    <text evidence="10">The sequence shown here is derived from an EMBL/GenBank/DDBJ whole genome shotgun (WGS) entry which is preliminary data.</text>
</comment>
<feature type="coiled-coil region" evidence="8">
    <location>
        <begin position="350"/>
        <end position="395"/>
    </location>
</feature>
<dbReference type="SUPFAM" id="SSF56954">
    <property type="entry name" value="Outer membrane efflux proteins (OEP)"/>
    <property type="match status" value="1"/>
</dbReference>
<evidence type="ECO:0000256" key="2">
    <source>
        <dbReference type="ARBA" id="ARBA00007613"/>
    </source>
</evidence>
<comment type="subcellular location">
    <subcellularLocation>
        <location evidence="1">Cell outer membrane</location>
    </subcellularLocation>
</comment>
<keyword evidence="11" id="KW-1185">Reference proteome</keyword>
<evidence type="ECO:0000256" key="8">
    <source>
        <dbReference type="SAM" id="Coils"/>
    </source>
</evidence>
<keyword evidence="7" id="KW-0998">Cell outer membrane</keyword>
<dbReference type="GO" id="GO:0009279">
    <property type="term" value="C:cell outer membrane"/>
    <property type="evidence" value="ECO:0007669"/>
    <property type="project" value="UniProtKB-SubCell"/>
</dbReference>
<evidence type="ECO:0000256" key="4">
    <source>
        <dbReference type="ARBA" id="ARBA00022452"/>
    </source>
</evidence>
<keyword evidence="8" id="KW-0175">Coiled coil</keyword>
<dbReference type="GO" id="GO:0015562">
    <property type="term" value="F:efflux transmembrane transporter activity"/>
    <property type="evidence" value="ECO:0007669"/>
    <property type="project" value="InterPro"/>
</dbReference>
<reference evidence="10 11" key="1">
    <citation type="submission" date="2014-11" db="EMBL/GenBank/DDBJ databases">
        <title>Genome sequence of Flavihumibacter solisilvae 3-3.</title>
        <authorList>
            <person name="Zhou G."/>
            <person name="Li M."/>
            <person name="Wang G."/>
        </authorList>
    </citation>
    <scope>NUCLEOTIDE SEQUENCE [LARGE SCALE GENOMIC DNA]</scope>
    <source>
        <strain evidence="10 11">3-3</strain>
    </source>
</reference>
<dbReference type="RefSeq" id="WP_039140439.1">
    <property type="nucleotide sequence ID" value="NZ_JSVC01000015.1"/>
</dbReference>
<dbReference type="GO" id="GO:1990281">
    <property type="term" value="C:efflux pump complex"/>
    <property type="evidence" value="ECO:0007669"/>
    <property type="project" value="TreeGrafter"/>
</dbReference>
<keyword evidence="5" id="KW-0812">Transmembrane</keyword>
<feature type="signal peptide" evidence="9">
    <location>
        <begin position="1"/>
        <end position="29"/>
    </location>
</feature>
<dbReference type="GO" id="GO:0015288">
    <property type="term" value="F:porin activity"/>
    <property type="evidence" value="ECO:0007669"/>
    <property type="project" value="TreeGrafter"/>
</dbReference>
<dbReference type="PANTHER" id="PTHR30026">
    <property type="entry name" value="OUTER MEMBRANE PROTEIN TOLC"/>
    <property type="match status" value="1"/>
</dbReference>
<keyword evidence="4" id="KW-1134">Transmembrane beta strand</keyword>
<dbReference type="InterPro" id="IPR051906">
    <property type="entry name" value="TolC-like"/>
</dbReference>
<evidence type="ECO:0000256" key="5">
    <source>
        <dbReference type="ARBA" id="ARBA00022692"/>
    </source>
</evidence>
<feature type="chain" id="PRO_5002148744" evidence="9">
    <location>
        <begin position="30"/>
        <end position="460"/>
    </location>
</feature>
<accession>A0A0C1L1T2</accession>
<dbReference type="Pfam" id="PF02321">
    <property type="entry name" value="OEP"/>
    <property type="match status" value="1"/>
</dbReference>
<evidence type="ECO:0000256" key="3">
    <source>
        <dbReference type="ARBA" id="ARBA00022448"/>
    </source>
</evidence>
<comment type="similarity">
    <text evidence="2">Belongs to the outer membrane factor (OMF) (TC 1.B.17) family.</text>
</comment>
<keyword evidence="9" id="KW-0732">Signal</keyword>
<keyword evidence="6" id="KW-0472">Membrane</keyword>
<evidence type="ECO:0000313" key="11">
    <source>
        <dbReference type="Proteomes" id="UP000031408"/>
    </source>
</evidence>
<dbReference type="PANTHER" id="PTHR30026:SF20">
    <property type="entry name" value="OUTER MEMBRANE PROTEIN TOLC"/>
    <property type="match status" value="1"/>
</dbReference>
<dbReference type="Gene3D" id="1.20.1600.10">
    <property type="entry name" value="Outer membrane efflux proteins (OEP)"/>
    <property type="match status" value="1"/>
</dbReference>
<dbReference type="OrthoDB" id="367883at2"/>
<protein>
    <submittedName>
        <fullName evidence="10">Transporter</fullName>
    </submittedName>
</protein>
<gene>
    <name evidence="10" type="ORF">OI18_13055</name>
</gene>